<dbReference type="PANTHER" id="PTHR21221">
    <property type="entry name" value="UREIDOGLYCOLATE HYDROLASE"/>
    <property type="match status" value="1"/>
</dbReference>
<sequence>MTSSESTTALSDKLLQPEPLTAEAFAPYGDVIETADRDYFLINQDYTRRYHRLADVDTDKDGSAIISIFRAQVYPRPLQINMMEKHPLGSQAFIPLNQQAFLVVVAPPGDTVAPHDLKAFITNGLQGVNYHKGTWHYPVIALNNDDEFLIVDRSGTGNNCIEVFFNSDQSPVLQT</sequence>
<dbReference type="CDD" id="cd20298">
    <property type="entry name" value="cupin_UAH"/>
    <property type="match status" value="1"/>
</dbReference>
<evidence type="ECO:0000256" key="3">
    <source>
        <dbReference type="ARBA" id="ARBA00023239"/>
    </source>
</evidence>
<dbReference type="Proteomes" id="UP001169862">
    <property type="component" value="Unassembled WGS sequence"/>
</dbReference>
<evidence type="ECO:0000256" key="1">
    <source>
        <dbReference type="ARBA" id="ARBA00011738"/>
    </source>
</evidence>
<dbReference type="RefSeq" id="WP_303548151.1">
    <property type="nucleotide sequence ID" value="NZ_JAUOPG010000001.1"/>
</dbReference>
<dbReference type="InterPro" id="IPR047233">
    <property type="entry name" value="UAH_cupin"/>
</dbReference>
<dbReference type="Gene3D" id="2.60.120.480">
    <property type="entry name" value="Ureidoglycolate hydrolase"/>
    <property type="match status" value="1"/>
</dbReference>
<gene>
    <name evidence="5" type="ORF">Q4490_01155</name>
</gene>
<dbReference type="InterPro" id="IPR007247">
    <property type="entry name" value="Ureidogly_lyase"/>
</dbReference>
<dbReference type="EMBL" id="JAUOPG010000001">
    <property type="protein sequence ID" value="MDO6452160.1"/>
    <property type="molecule type" value="Genomic_DNA"/>
</dbReference>
<dbReference type="Pfam" id="PF04115">
    <property type="entry name" value="Ureidogly_lyase"/>
    <property type="match status" value="1"/>
</dbReference>
<protein>
    <submittedName>
        <fullName evidence="5">Ureidoglycolate lyase</fullName>
    </submittedName>
</protein>
<dbReference type="InterPro" id="IPR024060">
    <property type="entry name" value="Ureidoglycolate_lyase_dom_sf"/>
</dbReference>
<keyword evidence="2" id="KW-0659">Purine metabolism</keyword>
<dbReference type="GO" id="GO:0050385">
    <property type="term" value="F:ureidoglycolate lyase activity"/>
    <property type="evidence" value="ECO:0007669"/>
    <property type="project" value="UniProtKB-EC"/>
</dbReference>
<proteinExistence type="predicted"/>
<evidence type="ECO:0000313" key="5">
    <source>
        <dbReference type="EMBL" id="MDO6452160.1"/>
    </source>
</evidence>
<dbReference type="PIRSF" id="PIRSF017306">
    <property type="entry name" value="Ureidogly_hydro"/>
    <property type="match status" value="1"/>
</dbReference>
<keyword evidence="3 5" id="KW-0456">Lyase</keyword>
<evidence type="ECO:0000256" key="2">
    <source>
        <dbReference type="ARBA" id="ARBA00022631"/>
    </source>
</evidence>
<comment type="catalytic activity">
    <reaction evidence="4">
        <text>(S)-ureidoglycolate = urea + glyoxylate</text>
        <dbReference type="Rhea" id="RHEA:11304"/>
        <dbReference type="ChEBI" id="CHEBI:16199"/>
        <dbReference type="ChEBI" id="CHEBI:36655"/>
        <dbReference type="ChEBI" id="CHEBI:57296"/>
        <dbReference type="EC" id="4.3.2.3"/>
    </reaction>
</comment>
<dbReference type="GO" id="GO:0004848">
    <property type="term" value="F:ureidoglycolate hydrolase activity"/>
    <property type="evidence" value="ECO:0007669"/>
    <property type="project" value="InterPro"/>
</dbReference>
<dbReference type="NCBIfam" id="NF009932">
    <property type="entry name" value="PRK13395.1"/>
    <property type="match status" value="1"/>
</dbReference>
<evidence type="ECO:0000313" key="6">
    <source>
        <dbReference type="Proteomes" id="UP001169862"/>
    </source>
</evidence>
<accession>A0AAW7XH10</accession>
<dbReference type="SUPFAM" id="SSF51182">
    <property type="entry name" value="RmlC-like cupins"/>
    <property type="match status" value="1"/>
</dbReference>
<dbReference type="InterPro" id="IPR011051">
    <property type="entry name" value="RmlC_Cupin_sf"/>
</dbReference>
<organism evidence="5 6">
    <name type="scientific">Neptunomonas phycophila</name>
    <dbReference type="NCBI Taxonomy" id="1572645"/>
    <lineage>
        <taxon>Bacteria</taxon>
        <taxon>Pseudomonadati</taxon>
        <taxon>Pseudomonadota</taxon>
        <taxon>Gammaproteobacteria</taxon>
        <taxon>Oceanospirillales</taxon>
        <taxon>Oceanospirillaceae</taxon>
        <taxon>Neptunomonas</taxon>
    </lineage>
</organism>
<dbReference type="PANTHER" id="PTHR21221:SF1">
    <property type="entry name" value="UREIDOGLYCOLATE LYASE"/>
    <property type="match status" value="1"/>
</dbReference>
<reference evidence="5" key="1">
    <citation type="submission" date="2023-07" db="EMBL/GenBank/DDBJ databases">
        <title>Genome content predicts the carbon catabolic preferences of heterotrophic bacteria.</title>
        <authorList>
            <person name="Gralka M."/>
        </authorList>
    </citation>
    <scope>NUCLEOTIDE SEQUENCE</scope>
    <source>
        <strain evidence="5">I2M16</strain>
    </source>
</reference>
<dbReference type="GO" id="GO:0000256">
    <property type="term" value="P:allantoin catabolic process"/>
    <property type="evidence" value="ECO:0007669"/>
    <property type="project" value="InterPro"/>
</dbReference>
<comment type="caution">
    <text evidence="5">The sequence shown here is derived from an EMBL/GenBank/DDBJ whole genome shotgun (WGS) entry which is preliminary data.</text>
</comment>
<dbReference type="GO" id="GO:0006144">
    <property type="term" value="P:purine nucleobase metabolic process"/>
    <property type="evidence" value="ECO:0007669"/>
    <property type="project" value="UniProtKB-KW"/>
</dbReference>
<dbReference type="AlphaFoldDB" id="A0AAW7XH10"/>
<name>A0AAW7XH10_9GAMM</name>
<evidence type="ECO:0000256" key="4">
    <source>
        <dbReference type="ARBA" id="ARBA00047684"/>
    </source>
</evidence>
<comment type="subunit">
    <text evidence="1">Homodimer.</text>
</comment>